<reference evidence="2 3" key="1">
    <citation type="submission" date="2012-05" db="EMBL/GenBank/DDBJ databases">
        <title>Finished chromosome of genome of Oscillatoria sp. PCC 7112.</title>
        <authorList>
            <consortium name="US DOE Joint Genome Institute"/>
            <person name="Gugger M."/>
            <person name="Coursin T."/>
            <person name="Rippka R."/>
            <person name="Tandeau De Marsac N."/>
            <person name="Huntemann M."/>
            <person name="Wei C.-L."/>
            <person name="Han J."/>
            <person name="Detter J.C."/>
            <person name="Han C."/>
            <person name="Tapia R."/>
            <person name="Davenport K."/>
            <person name="Daligault H."/>
            <person name="Erkkila T."/>
            <person name="Gu W."/>
            <person name="Munk A.C.C."/>
            <person name="Teshima H."/>
            <person name="Xu Y."/>
            <person name="Chain P."/>
            <person name="Chen A."/>
            <person name="Krypides N."/>
            <person name="Mavromatis K."/>
            <person name="Markowitz V."/>
            <person name="Szeto E."/>
            <person name="Ivanova N."/>
            <person name="Mikhailova N."/>
            <person name="Ovchinnikova G."/>
            <person name="Pagani I."/>
            <person name="Pati A."/>
            <person name="Goodwin L."/>
            <person name="Peters L."/>
            <person name="Pitluck S."/>
            <person name="Woyke T."/>
            <person name="Kerfeld C."/>
        </authorList>
    </citation>
    <scope>NUCLEOTIDE SEQUENCE [LARGE SCALE GENOMIC DNA]</scope>
    <source>
        <strain evidence="2 3">PCC 7112</strain>
    </source>
</reference>
<organism evidence="2 3">
    <name type="scientific">Phormidium nigroviride PCC 7112</name>
    <dbReference type="NCBI Taxonomy" id="179408"/>
    <lineage>
        <taxon>Bacteria</taxon>
        <taxon>Bacillati</taxon>
        <taxon>Cyanobacteriota</taxon>
        <taxon>Cyanophyceae</taxon>
        <taxon>Oscillatoriophycideae</taxon>
        <taxon>Oscillatoriales</taxon>
        <taxon>Oscillatoriaceae</taxon>
        <taxon>Phormidium</taxon>
    </lineage>
</organism>
<dbReference type="OrthoDB" id="474997at2"/>
<dbReference type="InterPro" id="IPR000253">
    <property type="entry name" value="FHA_dom"/>
</dbReference>
<dbReference type="eggNOG" id="COG1716">
    <property type="taxonomic scope" value="Bacteria"/>
</dbReference>
<feature type="domain" description="FHA" evidence="1">
    <location>
        <begin position="508"/>
        <end position="564"/>
    </location>
</feature>
<dbReference type="RefSeq" id="WP_015174255.1">
    <property type="nucleotide sequence ID" value="NC_019729.1"/>
</dbReference>
<dbReference type="EMBL" id="CP003614">
    <property type="protein sequence ID" value="AFZ04920.1"/>
    <property type="molecule type" value="Genomic_DNA"/>
</dbReference>
<sequence length="611" mass="67681" precursor="true">MARPESPCLSIAIARLRTAGANHFATWVLQAPYPSGYVHHDCMWPDTLSQSWKAWQEMFSPSGTIHELPLNPDGSFLSQEFNQNILAETQQRSPQSLDLAPATPSVPLHLGEREWGDKGDQHPPRPVASYSSRLMQHLGINLWQWLFEGPIQGSLQESKGIAIGQNLPLRVRVDLREPYLMALPWEIMQPQAGQPAISLSQQLLFSRTTSNVEPLPPLHPAESLNILLVLGQAEPGGTNSQFSNSNNGHLQLGEEAVALAGVLESAFQTDDSGKYSDISVPSRVDTLIEPTPAELISRLETQAYNILFYAGHGIPGPDGGLLFLGPETAMNGTELAQVLVRCRVTLAVFNACWGAQPAVERLHSTNGQQQAIARSSLAEVLIHHGVPAVLGMRDSIADREALSFIQSFAQALAGRMSVDRAVAVARQQLLTLYKFNQPAWTLPVLYMHPEFDGQLTEQVDDLKTELPLNSSTWLGRLPSCAYLRGRDRPNAKSTDSTNQVWPIRAGIVRVGRWEENDVVIREQWVSQKHAEIFCRNSIGDSREEPSYFLRDFSRYGTLVLGSEGWQRVHHQEFLLRSGTQLKFGSSQGQIFEFTIEVPKTSGYSETDCGTN</sequence>
<dbReference type="Gene3D" id="2.60.200.20">
    <property type="match status" value="1"/>
</dbReference>
<gene>
    <name evidence="2" type="ORF">Osc7112_0299</name>
</gene>
<evidence type="ECO:0000313" key="2">
    <source>
        <dbReference type="EMBL" id="AFZ04920.1"/>
    </source>
</evidence>
<dbReference type="SMART" id="SM00240">
    <property type="entry name" value="FHA"/>
    <property type="match status" value="1"/>
</dbReference>
<dbReference type="PATRIC" id="fig|179408.3.peg.374"/>
<dbReference type="KEGG" id="oni:Osc7112_0299"/>
<proteinExistence type="predicted"/>
<dbReference type="InterPro" id="IPR008984">
    <property type="entry name" value="SMAD_FHA_dom_sf"/>
</dbReference>
<dbReference type="STRING" id="179408.Osc7112_0299"/>
<dbReference type="Proteomes" id="UP000010478">
    <property type="component" value="Chromosome"/>
</dbReference>
<keyword evidence="3" id="KW-1185">Reference proteome</keyword>
<dbReference type="InterPro" id="IPR024983">
    <property type="entry name" value="CHAT_dom"/>
</dbReference>
<evidence type="ECO:0000259" key="1">
    <source>
        <dbReference type="PROSITE" id="PS50006"/>
    </source>
</evidence>
<dbReference type="Pfam" id="PF00498">
    <property type="entry name" value="FHA"/>
    <property type="match status" value="1"/>
</dbReference>
<evidence type="ECO:0000313" key="3">
    <source>
        <dbReference type="Proteomes" id="UP000010478"/>
    </source>
</evidence>
<dbReference type="CDD" id="cd00060">
    <property type="entry name" value="FHA"/>
    <property type="match status" value="1"/>
</dbReference>
<accession>K9VCD1</accession>
<dbReference type="AlphaFoldDB" id="K9VCD1"/>
<dbReference type="HOGENOM" id="CLU_494180_0_0_3"/>
<dbReference type="SUPFAM" id="SSF49879">
    <property type="entry name" value="SMAD/FHA domain"/>
    <property type="match status" value="1"/>
</dbReference>
<dbReference type="PROSITE" id="PS50006">
    <property type="entry name" value="FHA_DOMAIN"/>
    <property type="match status" value="1"/>
</dbReference>
<name>K9VCD1_9CYAN</name>
<dbReference type="eggNOG" id="COG4995">
    <property type="taxonomic scope" value="Bacteria"/>
</dbReference>
<protein>
    <submittedName>
        <fullName evidence="2">Forkhead-associated protein</fullName>
    </submittedName>
</protein>
<dbReference type="Pfam" id="PF12770">
    <property type="entry name" value="CHAT"/>
    <property type="match status" value="1"/>
</dbReference>